<proteinExistence type="predicted"/>
<organism evidence="1 2">
    <name type="scientific">Amanita muscaria (strain Koide BX008)</name>
    <dbReference type="NCBI Taxonomy" id="946122"/>
    <lineage>
        <taxon>Eukaryota</taxon>
        <taxon>Fungi</taxon>
        <taxon>Dikarya</taxon>
        <taxon>Basidiomycota</taxon>
        <taxon>Agaricomycotina</taxon>
        <taxon>Agaricomycetes</taxon>
        <taxon>Agaricomycetidae</taxon>
        <taxon>Agaricales</taxon>
        <taxon>Pluteineae</taxon>
        <taxon>Amanitaceae</taxon>
        <taxon>Amanita</taxon>
    </lineage>
</organism>
<sequence>LCSLTAWSQQHIRAIFEADTDDDALLAIKDTFAARVTASVNGVPLPREGIDALVLSMRSVAVGPSNTSKSEEKSRLQVTWKYCVDVPRDPSTNREGSFGGVYVVKGIKRAVPGSQKPVEFERHKTVTVKIDSMSPDLTVDSRKITNLVFVASDV</sequence>
<protein>
    <submittedName>
        <fullName evidence="1">Uncharacterized protein</fullName>
    </submittedName>
</protein>
<dbReference type="OrthoDB" id="2845803at2759"/>
<dbReference type="AlphaFoldDB" id="A0A0C2SVM4"/>
<evidence type="ECO:0000313" key="2">
    <source>
        <dbReference type="Proteomes" id="UP000054549"/>
    </source>
</evidence>
<evidence type="ECO:0000313" key="1">
    <source>
        <dbReference type="EMBL" id="KIL58119.1"/>
    </source>
</evidence>
<keyword evidence="2" id="KW-1185">Reference proteome</keyword>
<dbReference type="HOGENOM" id="CLU_117778_0_0_1"/>
<dbReference type="EMBL" id="KN818347">
    <property type="protein sequence ID" value="KIL58119.1"/>
    <property type="molecule type" value="Genomic_DNA"/>
</dbReference>
<dbReference type="InParanoid" id="A0A0C2SVM4"/>
<dbReference type="Proteomes" id="UP000054549">
    <property type="component" value="Unassembled WGS sequence"/>
</dbReference>
<accession>A0A0C2SVM4</accession>
<reference evidence="1 2" key="1">
    <citation type="submission" date="2014-04" db="EMBL/GenBank/DDBJ databases">
        <title>Evolutionary Origins and Diversification of the Mycorrhizal Mutualists.</title>
        <authorList>
            <consortium name="DOE Joint Genome Institute"/>
            <consortium name="Mycorrhizal Genomics Consortium"/>
            <person name="Kohler A."/>
            <person name="Kuo A."/>
            <person name="Nagy L.G."/>
            <person name="Floudas D."/>
            <person name="Copeland A."/>
            <person name="Barry K.W."/>
            <person name="Cichocki N."/>
            <person name="Veneault-Fourrey C."/>
            <person name="LaButti K."/>
            <person name="Lindquist E.A."/>
            <person name="Lipzen A."/>
            <person name="Lundell T."/>
            <person name="Morin E."/>
            <person name="Murat C."/>
            <person name="Riley R."/>
            <person name="Ohm R."/>
            <person name="Sun H."/>
            <person name="Tunlid A."/>
            <person name="Henrissat B."/>
            <person name="Grigoriev I.V."/>
            <person name="Hibbett D.S."/>
            <person name="Martin F."/>
        </authorList>
    </citation>
    <scope>NUCLEOTIDE SEQUENCE [LARGE SCALE GENOMIC DNA]</scope>
    <source>
        <strain evidence="1 2">Koide BX008</strain>
    </source>
</reference>
<name>A0A0C2SVM4_AMAMK</name>
<feature type="non-terminal residue" evidence="1">
    <location>
        <position position="1"/>
    </location>
</feature>
<feature type="non-terminal residue" evidence="1">
    <location>
        <position position="154"/>
    </location>
</feature>
<gene>
    <name evidence="1" type="ORF">M378DRAFT_39990</name>
</gene>